<keyword evidence="3" id="KW-1185">Reference proteome</keyword>
<proteinExistence type="predicted"/>
<evidence type="ECO:0000313" key="3">
    <source>
        <dbReference type="Proteomes" id="UP000014115"/>
    </source>
</evidence>
<organism evidence="2 3">
    <name type="scientific">Idiomarina xiamenensis 10-D-4</name>
    <dbReference type="NCBI Taxonomy" id="740709"/>
    <lineage>
        <taxon>Bacteria</taxon>
        <taxon>Pseudomonadati</taxon>
        <taxon>Pseudomonadota</taxon>
        <taxon>Gammaproteobacteria</taxon>
        <taxon>Alteromonadales</taxon>
        <taxon>Idiomarinaceae</taxon>
        <taxon>Idiomarina</taxon>
    </lineage>
</organism>
<evidence type="ECO:0000313" key="2">
    <source>
        <dbReference type="EMBL" id="EKE85248.1"/>
    </source>
</evidence>
<dbReference type="CDD" id="cd06532">
    <property type="entry name" value="Glyco_transf_25"/>
    <property type="match status" value="1"/>
</dbReference>
<dbReference type="EMBL" id="AMRG01000003">
    <property type="protein sequence ID" value="EKE85248.1"/>
    <property type="molecule type" value="Genomic_DNA"/>
</dbReference>
<dbReference type="eggNOG" id="COG3306">
    <property type="taxonomic scope" value="Bacteria"/>
</dbReference>
<dbReference type="PATRIC" id="fig|740709.3.peg.573"/>
<dbReference type="RefSeq" id="WP_008487605.1">
    <property type="nucleotide sequence ID" value="NZ_AMRG01000003.1"/>
</dbReference>
<dbReference type="InterPro" id="IPR002654">
    <property type="entry name" value="Glyco_trans_25"/>
</dbReference>
<protein>
    <submittedName>
        <fullName evidence="2">Glycosyl transferase</fullName>
    </submittedName>
</protein>
<dbReference type="OrthoDB" id="9816113at2"/>
<reference evidence="2 3" key="1">
    <citation type="journal article" date="2012" name="J. Bacteriol.">
        <title>Genome Sequence of Idiomarina xiamenensis Type Strain 10-D-4.</title>
        <authorList>
            <person name="Lai Q."/>
            <person name="Wang L."/>
            <person name="Wang W."/>
            <person name="Shao Z."/>
        </authorList>
    </citation>
    <scope>NUCLEOTIDE SEQUENCE [LARGE SCALE GENOMIC DNA]</scope>
    <source>
        <strain evidence="2 3">10-D-4</strain>
    </source>
</reference>
<feature type="domain" description="Glycosyl transferase family 25" evidence="1">
    <location>
        <begin position="4"/>
        <end position="176"/>
    </location>
</feature>
<sequence>MNYKTLLINLDRSPQRLADATAQLDAIGMPYERVSAADGAALSDAERACFDVDKAQQRYHYDLTWGEVGCYLSHLRCWQKIVDEQLDYAIIVEDDLCLSPEFADVPHVLAALQHPWQFIKLGNPFKPRQQHVIESQADFDLVSYDKAPSGTCAQVVSYAGAKRLLAARRTFFRPVDVDLQWQWEVPIEVLGLVPYVADNNHQFASEIQKIGQRKDKQKRRWVKLKETLRFKWQQMRSNKR</sequence>
<comment type="caution">
    <text evidence="2">The sequence shown here is derived from an EMBL/GenBank/DDBJ whole genome shotgun (WGS) entry which is preliminary data.</text>
</comment>
<evidence type="ECO:0000259" key="1">
    <source>
        <dbReference type="Pfam" id="PF01755"/>
    </source>
</evidence>
<dbReference type="Pfam" id="PF01755">
    <property type="entry name" value="Glyco_transf_25"/>
    <property type="match status" value="1"/>
</dbReference>
<dbReference type="Proteomes" id="UP000014115">
    <property type="component" value="Unassembled WGS sequence"/>
</dbReference>
<keyword evidence="2" id="KW-0808">Transferase</keyword>
<name>K2KBS1_9GAMM</name>
<gene>
    <name evidence="2" type="ORF">A10D4_02850</name>
</gene>
<accession>K2KBS1</accession>
<dbReference type="STRING" id="740709.A10D4_02850"/>
<dbReference type="GO" id="GO:0016740">
    <property type="term" value="F:transferase activity"/>
    <property type="evidence" value="ECO:0007669"/>
    <property type="project" value="UniProtKB-KW"/>
</dbReference>
<dbReference type="AlphaFoldDB" id="K2KBS1"/>